<proteinExistence type="predicted"/>
<dbReference type="InterPro" id="IPR029068">
    <property type="entry name" value="Glyas_Bleomycin-R_OHBP_Dase"/>
</dbReference>
<dbReference type="Gene3D" id="3.10.180.10">
    <property type="entry name" value="2,3-Dihydroxybiphenyl 1,2-Dioxygenase, domain 1"/>
    <property type="match status" value="1"/>
</dbReference>
<dbReference type="AlphaFoldDB" id="A0A1H9VEG4"/>
<dbReference type="Proteomes" id="UP000198885">
    <property type="component" value="Unassembled WGS sequence"/>
</dbReference>
<gene>
    <name evidence="2" type="ORF">SAMN04490244_10739</name>
</gene>
<evidence type="ECO:0000259" key="1">
    <source>
        <dbReference type="Pfam" id="PF13468"/>
    </source>
</evidence>
<keyword evidence="3" id="KW-1185">Reference proteome</keyword>
<dbReference type="EMBL" id="FOGU01000007">
    <property type="protein sequence ID" value="SES19834.1"/>
    <property type="molecule type" value="Genomic_DNA"/>
</dbReference>
<name>A0A1H9VEG4_9RHOB</name>
<dbReference type="PANTHER" id="PTHR40265:SF1">
    <property type="entry name" value="GLYOXALASE-LIKE DOMAIN-CONTAINING PROTEIN"/>
    <property type="match status" value="1"/>
</dbReference>
<accession>A0A1H9VEG4</accession>
<organism evidence="2 3">
    <name type="scientific">Tranquillimonas rosea</name>
    <dbReference type="NCBI Taxonomy" id="641238"/>
    <lineage>
        <taxon>Bacteria</taxon>
        <taxon>Pseudomonadati</taxon>
        <taxon>Pseudomonadota</taxon>
        <taxon>Alphaproteobacteria</taxon>
        <taxon>Rhodobacterales</taxon>
        <taxon>Roseobacteraceae</taxon>
        <taxon>Tranquillimonas</taxon>
    </lineage>
</organism>
<dbReference type="InterPro" id="IPR025870">
    <property type="entry name" value="Glyoxalase-like_dom"/>
</dbReference>
<dbReference type="Pfam" id="PF13468">
    <property type="entry name" value="Glyoxalase_3"/>
    <property type="match status" value="1"/>
</dbReference>
<evidence type="ECO:0000313" key="2">
    <source>
        <dbReference type="EMBL" id="SES19834.1"/>
    </source>
</evidence>
<dbReference type="PANTHER" id="PTHR40265">
    <property type="entry name" value="BLL2707 PROTEIN"/>
    <property type="match status" value="1"/>
</dbReference>
<feature type="domain" description="Glyoxalase-like" evidence="1">
    <location>
        <begin position="3"/>
        <end position="178"/>
    </location>
</feature>
<dbReference type="SUPFAM" id="SSF54593">
    <property type="entry name" value="Glyoxalase/Bleomycin resistance protein/Dihydroxybiphenyl dioxygenase"/>
    <property type="match status" value="1"/>
</dbReference>
<evidence type="ECO:0000313" key="3">
    <source>
        <dbReference type="Proteomes" id="UP000198885"/>
    </source>
</evidence>
<dbReference type="STRING" id="641238.SAMN04490244_10739"/>
<sequence>MELDHVVINTLRDMDAASTLFADLGFHLTPRGHHSLGSINHLMVTPLAYLELVGVPATGRQRQEVLDSPRGLNGLVFRTSDAPETYRHLDDAGLAPLEPMAFSRPVEIDGQSHEARFSTVRLPPTAFPGGRVYFCRHLTPELVWRDDWMSHPNGFEELTDIVIESRDPQATAAQFAAITGAAVRKLGDERRIDGQSFALRLRPGPVERFAELTLRFSQVDEIARRADQTPGANWRPLGPSEAELEVPSLDLTLICRAG</sequence>
<dbReference type="RefSeq" id="WP_218142541.1">
    <property type="nucleotide sequence ID" value="NZ_FOGU01000007.1"/>
</dbReference>
<reference evidence="2 3" key="1">
    <citation type="submission" date="2016-10" db="EMBL/GenBank/DDBJ databases">
        <authorList>
            <person name="de Groot N.N."/>
        </authorList>
    </citation>
    <scope>NUCLEOTIDE SEQUENCE [LARGE SCALE GENOMIC DNA]</scope>
    <source>
        <strain evidence="2 3">DSM 23042</strain>
    </source>
</reference>
<protein>
    <submittedName>
        <fullName evidence="2">Glyoxalase-like domain-containing protein</fullName>
    </submittedName>
</protein>